<dbReference type="AlphaFoldDB" id="A0A1B7YA62"/>
<dbReference type="InterPro" id="IPR017972">
    <property type="entry name" value="Cyt_P450_CS"/>
</dbReference>
<feature type="binding site" description="axial binding residue" evidence="5">
    <location>
        <position position="464"/>
    </location>
    <ligand>
        <name>heme</name>
        <dbReference type="ChEBI" id="CHEBI:30413"/>
    </ligand>
    <ligandPart>
        <name>Fe</name>
        <dbReference type="ChEBI" id="CHEBI:18248"/>
    </ligandPart>
</feature>
<protein>
    <submittedName>
        <fullName evidence="8">Cytochrome P450</fullName>
    </submittedName>
</protein>
<name>A0A1B7YA62_COLHI</name>
<dbReference type="CDD" id="cd11060">
    <property type="entry name" value="CYP57A1-like"/>
    <property type="match status" value="1"/>
</dbReference>
<evidence type="ECO:0000256" key="6">
    <source>
        <dbReference type="RuleBase" id="RU000461"/>
    </source>
</evidence>
<evidence type="ECO:0000256" key="1">
    <source>
        <dbReference type="ARBA" id="ARBA00001971"/>
    </source>
</evidence>
<organism evidence="8 9">
    <name type="scientific">Colletotrichum higginsianum (strain IMI 349063)</name>
    <name type="common">Crucifer anthracnose fungus</name>
    <dbReference type="NCBI Taxonomy" id="759273"/>
    <lineage>
        <taxon>Eukaryota</taxon>
        <taxon>Fungi</taxon>
        <taxon>Dikarya</taxon>
        <taxon>Ascomycota</taxon>
        <taxon>Pezizomycotina</taxon>
        <taxon>Sordariomycetes</taxon>
        <taxon>Hypocreomycetidae</taxon>
        <taxon>Glomerellales</taxon>
        <taxon>Glomerellaceae</taxon>
        <taxon>Colletotrichum</taxon>
        <taxon>Colletotrichum destructivum species complex</taxon>
    </lineage>
</organism>
<dbReference type="Gene3D" id="1.10.630.10">
    <property type="entry name" value="Cytochrome P450"/>
    <property type="match status" value="1"/>
</dbReference>
<gene>
    <name evidence="8" type="ORF">CH63R_07575</name>
</gene>
<dbReference type="GO" id="GO:0005506">
    <property type="term" value="F:iron ion binding"/>
    <property type="evidence" value="ECO:0007669"/>
    <property type="project" value="InterPro"/>
</dbReference>
<proteinExistence type="inferred from homology"/>
<reference evidence="9" key="1">
    <citation type="journal article" date="2017" name="BMC Genomics">
        <title>Gapless genome assembly of Colletotrichum higginsianum reveals chromosome structure and association of transposable elements with secondary metabolite gene clusters.</title>
        <authorList>
            <person name="Dallery J.-F."/>
            <person name="Lapalu N."/>
            <person name="Zampounis A."/>
            <person name="Pigne S."/>
            <person name="Luyten I."/>
            <person name="Amselem J."/>
            <person name="Wittenberg A.H.J."/>
            <person name="Zhou S."/>
            <person name="de Queiroz M.V."/>
            <person name="Robin G.P."/>
            <person name="Auger A."/>
            <person name="Hainaut M."/>
            <person name="Henrissat B."/>
            <person name="Kim K.-T."/>
            <person name="Lee Y.-H."/>
            <person name="Lespinet O."/>
            <person name="Schwartz D.C."/>
            <person name="Thon M.R."/>
            <person name="O'Connell R.J."/>
        </authorList>
    </citation>
    <scope>NUCLEOTIDE SEQUENCE [LARGE SCALE GENOMIC DNA]</scope>
    <source>
        <strain evidence="9">IMI 349063</strain>
    </source>
</reference>
<dbReference type="PRINTS" id="PR00463">
    <property type="entry name" value="EP450I"/>
</dbReference>
<keyword evidence="6" id="KW-0503">Monooxygenase</keyword>
<dbReference type="GO" id="GO:0020037">
    <property type="term" value="F:heme binding"/>
    <property type="evidence" value="ECO:0007669"/>
    <property type="project" value="InterPro"/>
</dbReference>
<evidence type="ECO:0000256" key="5">
    <source>
        <dbReference type="PIRSR" id="PIRSR602401-1"/>
    </source>
</evidence>
<keyword evidence="7" id="KW-0472">Membrane</keyword>
<dbReference type="GeneID" id="28866657"/>
<keyword evidence="7" id="KW-1133">Transmembrane helix</keyword>
<dbReference type="VEuPathDB" id="FungiDB:CH63R_07575"/>
<dbReference type="SUPFAM" id="SSF48264">
    <property type="entry name" value="Cytochrome P450"/>
    <property type="match status" value="1"/>
</dbReference>
<dbReference type="KEGG" id="chig:CH63R_07575"/>
<evidence type="ECO:0000313" key="9">
    <source>
        <dbReference type="Proteomes" id="UP000092177"/>
    </source>
</evidence>
<dbReference type="GO" id="GO:0016705">
    <property type="term" value="F:oxidoreductase activity, acting on paired donors, with incorporation or reduction of molecular oxygen"/>
    <property type="evidence" value="ECO:0007669"/>
    <property type="project" value="InterPro"/>
</dbReference>
<dbReference type="PANTHER" id="PTHR24305:SF190">
    <property type="entry name" value="P450, PUTATIVE (EUROFUNG)-RELATED"/>
    <property type="match status" value="1"/>
</dbReference>
<dbReference type="Proteomes" id="UP000092177">
    <property type="component" value="Chromosome 5"/>
</dbReference>
<dbReference type="Pfam" id="PF00067">
    <property type="entry name" value="p450"/>
    <property type="match status" value="1"/>
</dbReference>
<dbReference type="GO" id="GO:0004497">
    <property type="term" value="F:monooxygenase activity"/>
    <property type="evidence" value="ECO:0007669"/>
    <property type="project" value="UniProtKB-KW"/>
</dbReference>
<evidence type="ECO:0000313" key="8">
    <source>
        <dbReference type="EMBL" id="OBR08810.1"/>
    </source>
</evidence>
<keyword evidence="9" id="KW-1185">Reference proteome</keyword>
<accession>A0A1B7YA62</accession>
<keyword evidence="4 5" id="KW-0408">Iron</keyword>
<dbReference type="PANTHER" id="PTHR24305">
    <property type="entry name" value="CYTOCHROME P450"/>
    <property type="match status" value="1"/>
</dbReference>
<dbReference type="PROSITE" id="PS00086">
    <property type="entry name" value="CYTOCHROME_P450"/>
    <property type="match status" value="1"/>
</dbReference>
<sequence length="519" mass="58276">MESSGVFTSIASNISGLQLAVCVIAGLFCAFYAVRPLLSPLRSIPGPFLARYTDAWFLWRVHKGHLEQDFVSLHRKHGAIVRYGPNRYSFKDLEAPKIIFGHGHSFLKSPMYHAFSAPGLQEWNMFAVQDAKVHAQLRRQLQHTYSLTALVSYEPYVDECARMFKQRLQEVSVAGLPIDLGHWLQCYAFDVIGLITFGSRFGFLDRGEDVHGVISALGTSLRDSTYLAPYPSLLVPATFLRGWLSGGKSGFDYVNGFAQRNIDRFRVDSKTAAGEPRPELEKGDGAGGMQSFLEKFLRKHEADPAGFTNMHVFSGCGANVGAGSDTTGISLAAIFYHLMRRPECYRKLRQEADAVQPARDKDFAFHETRDMPYLQAVVKEALRIHPAFGMPLERVVPEGGATIAGRFFPAGRRVSVHCWVENRNELIFEDPDEFRPERWLVEDETKLALMNRHWIPFGLGTRTCIGRHISMLEIAKLVPRIVRDFDLELRDGAGRPWETENMTFVKPNGFMVAVAARGG</sequence>
<evidence type="ECO:0000256" key="3">
    <source>
        <dbReference type="ARBA" id="ARBA00022723"/>
    </source>
</evidence>
<dbReference type="InterPro" id="IPR002401">
    <property type="entry name" value="Cyt_P450_E_grp-I"/>
</dbReference>
<dbReference type="RefSeq" id="XP_018157328.1">
    <property type="nucleotide sequence ID" value="XM_018302550.1"/>
</dbReference>
<dbReference type="PRINTS" id="PR00385">
    <property type="entry name" value="P450"/>
</dbReference>
<keyword evidence="6" id="KW-0560">Oxidoreductase</keyword>
<evidence type="ECO:0000256" key="7">
    <source>
        <dbReference type="SAM" id="Phobius"/>
    </source>
</evidence>
<keyword evidence="3 5" id="KW-0479">Metal-binding</keyword>
<comment type="similarity">
    <text evidence="6">Belongs to the cytochrome P450 family.</text>
</comment>
<comment type="caution">
    <text evidence="8">The sequence shown here is derived from an EMBL/GenBank/DDBJ whole genome shotgun (WGS) entry which is preliminary data.</text>
</comment>
<keyword evidence="7" id="KW-0812">Transmembrane</keyword>
<dbReference type="OrthoDB" id="3934656at2759"/>
<keyword evidence="2 5" id="KW-0349">Heme</keyword>
<dbReference type="EMBL" id="LTAN01000005">
    <property type="protein sequence ID" value="OBR08810.1"/>
    <property type="molecule type" value="Genomic_DNA"/>
</dbReference>
<feature type="transmembrane region" description="Helical" evidence="7">
    <location>
        <begin position="6"/>
        <end position="34"/>
    </location>
</feature>
<dbReference type="InterPro" id="IPR001128">
    <property type="entry name" value="Cyt_P450"/>
</dbReference>
<dbReference type="InterPro" id="IPR036396">
    <property type="entry name" value="Cyt_P450_sf"/>
</dbReference>
<evidence type="ECO:0000256" key="2">
    <source>
        <dbReference type="ARBA" id="ARBA00022617"/>
    </source>
</evidence>
<evidence type="ECO:0000256" key="4">
    <source>
        <dbReference type="ARBA" id="ARBA00023004"/>
    </source>
</evidence>
<dbReference type="InterPro" id="IPR050121">
    <property type="entry name" value="Cytochrome_P450_monoxygenase"/>
</dbReference>
<comment type="cofactor">
    <cofactor evidence="1 5">
        <name>heme</name>
        <dbReference type="ChEBI" id="CHEBI:30413"/>
    </cofactor>
</comment>